<proteinExistence type="predicted"/>
<protein>
    <recommendedName>
        <fullName evidence="7">Zn(2)-C6 fungal-type domain-containing protein</fullName>
    </recommendedName>
</protein>
<dbReference type="GO" id="GO:0000981">
    <property type="term" value="F:DNA-binding transcription factor activity, RNA polymerase II-specific"/>
    <property type="evidence" value="ECO:0007669"/>
    <property type="project" value="InterPro"/>
</dbReference>
<dbReference type="AlphaFoldDB" id="A0AAN7BNI8"/>
<dbReference type="Proteomes" id="UP001301958">
    <property type="component" value="Unassembled WGS sequence"/>
</dbReference>
<dbReference type="GO" id="GO:0005634">
    <property type="term" value="C:nucleus"/>
    <property type="evidence" value="ECO:0007669"/>
    <property type="project" value="UniProtKB-SubCell"/>
</dbReference>
<keyword evidence="2" id="KW-0479">Metal-binding</keyword>
<evidence type="ECO:0000313" key="9">
    <source>
        <dbReference type="Proteomes" id="UP001301958"/>
    </source>
</evidence>
<dbReference type="CDD" id="cd00067">
    <property type="entry name" value="GAL4"/>
    <property type="match status" value="1"/>
</dbReference>
<feature type="compositionally biased region" description="Polar residues" evidence="6">
    <location>
        <begin position="1"/>
        <end position="13"/>
    </location>
</feature>
<keyword evidence="4" id="KW-0804">Transcription</keyword>
<feature type="region of interest" description="Disordered" evidence="6">
    <location>
        <begin position="1"/>
        <end position="35"/>
    </location>
</feature>
<dbReference type="EMBL" id="MU865345">
    <property type="protein sequence ID" value="KAK4226601.1"/>
    <property type="molecule type" value="Genomic_DNA"/>
</dbReference>
<evidence type="ECO:0000256" key="3">
    <source>
        <dbReference type="ARBA" id="ARBA00023015"/>
    </source>
</evidence>
<feature type="compositionally biased region" description="Low complexity" evidence="6">
    <location>
        <begin position="116"/>
        <end position="138"/>
    </location>
</feature>
<dbReference type="PROSITE" id="PS00463">
    <property type="entry name" value="ZN2_CY6_FUNGAL_1"/>
    <property type="match status" value="1"/>
</dbReference>
<gene>
    <name evidence="8" type="ORF">QBC38DRAFT_545867</name>
</gene>
<sequence length="908" mass="99738">MEMAEYSSNPITNDSDRSTDNTATTTAPSFAPGTSSSGEILACFLCKRRKVKCDRQLPNCSLCRKLNLNCEYPAYAGRPGPKPDVDDVSVPRSHTLGSQGTKRRRLDTHHHHHHQSGPSTTSSHDLPSRSAGPGPSSPYDYTPRNSAASPAASGYSSSANPDDSISRRDNPTPDDGGSVQSPSSTKGGDRRLSNHSTAPKFSRIMYPSHEEVQGRSQSPNSPVETPSDRQGGGPKITIQTVCDALRISRNAYNLLMTSYFDNMTAFTLFKPGGIEPKFAMMQYHSEAEALVAAMFSFSARHCRDEINNSEIPSPAHFARVASNKLDESVNNYGDVSPHFWLLQANILITFYQLTSAVRYRSWMKLGECVRYCYDVNLHLVDANYDPTEPPEKINIERWSLLEERRRAWWAVWEMDIYASTLRRLPPAIKSSMNLTLLPVPDTNWFNDIYQESSFLVPDSNLRWKHLSNSGNTSAKAWFIVVNSLTNNTQRIVYPAGSALKMFLDKSNGPGVEPSRGNQDELNIMANCLYCTITSLPSNSVYQGEALHFRLPKHTRQAHADKYSIHLMIQLCRFMIYHHKICVKAPWLKPGSSSASHSFLSDNDKTSNSEWQNYMNAADEIVTVVRNSSRDHHRYVNPFLVNTVWFSAAVQIACRVFGPKSFNPRLAESNLDLIRLTMERYVQFWGGMESLKQKLERIENALASLMISKEEEEKGRIEEKEKRVKDEDQEEDTAGAAESRRSSAMAVSGLVIQEQQHPTTTMAIDNVVVPSPTAATVLGSNAAALPGHHPAAIMAPPPPPPHPPAAAAAAAPAWPFATVPGGHADVPMDYLNFGDYPQPFLGMTGQHFFGPGEGAHGHGQGPIDFHYGLENVFMSGIDHSQFRGGGGGAGAGAGGPGGGGAGGGFHFGR</sequence>
<organism evidence="8 9">
    <name type="scientific">Podospora fimiseda</name>
    <dbReference type="NCBI Taxonomy" id="252190"/>
    <lineage>
        <taxon>Eukaryota</taxon>
        <taxon>Fungi</taxon>
        <taxon>Dikarya</taxon>
        <taxon>Ascomycota</taxon>
        <taxon>Pezizomycotina</taxon>
        <taxon>Sordariomycetes</taxon>
        <taxon>Sordariomycetidae</taxon>
        <taxon>Sordariales</taxon>
        <taxon>Podosporaceae</taxon>
        <taxon>Podospora</taxon>
    </lineage>
</organism>
<dbReference type="InterPro" id="IPR007219">
    <property type="entry name" value="XnlR_reg_dom"/>
</dbReference>
<feature type="compositionally biased region" description="Basic residues" evidence="6">
    <location>
        <begin position="101"/>
        <end position="115"/>
    </location>
</feature>
<dbReference type="PANTHER" id="PTHR47338:SF10">
    <property type="entry name" value="TRANSCRIPTION FACTOR DOMAIN-CONTAINING PROTEIN-RELATED"/>
    <property type="match status" value="1"/>
</dbReference>
<dbReference type="GO" id="GO:0008270">
    <property type="term" value="F:zinc ion binding"/>
    <property type="evidence" value="ECO:0007669"/>
    <property type="project" value="InterPro"/>
</dbReference>
<feature type="domain" description="Zn(2)-C6 fungal-type" evidence="7">
    <location>
        <begin position="42"/>
        <end position="72"/>
    </location>
</feature>
<dbReference type="CDD" id="cd12148">
    <property type="entry name" value="fungal_TF_MHR"/>
    <property type="match status" value="1"/>
</dbReference>
<evidence type="ECO:0000256" key="2">
    <source>
        <dbReference type="ARBA" id="ARBA00022723"/>
    </source>
</evidence>
<dbReference type="InterPro" id="IPR050815">
    <property type="entry name" value="TF_fung"/>
</dbReference>
<feature type="compositionally biased region" description="Low complexity" evidence="6">
    <location>
        <begin position="146"/>
        <end position="159"/>
    </location>
</feature>
<dbReference type="GO" id="GO:0006351">
    <property type="term" value="P:DNA-templated transcription"/>
    <property type="evidence" value="ECO:0007669"/>
    <property type="project" value="InterPro"/>
</dbReference>
<dbReference type="Pfam" id="PF00172">
    <property type="entry name" value="Zn_clus"/>
    <property type="match status" value="1"/>
</dbReference>
<dbReference type="PANTHER" id="PTHR47338">
    <property type="entry name" value="ZN(II)2CYS6 TRANSCRIPTION FACTOR (EUROFUNG)-RELATED"/>
    <property type="match status" value="1"/>
</dbReference>
<evidence type="ECO:0000256" key="1">
    <source>
        <dbReference type="ARBA" id="ARBA00004123"/>
    </source>
</evidence>
<evidence type="ECO:0000259" key="7">
    <source>
        <dbReference type="PROSITE" id="PS50048"/>
    </source>
</evidence>
<name>A0AAN7BNI8_9PEZI</name>
<dbReference type="SMART" id="SM00906">
    <property type="entry name" value="Fungal_trans"/>
    <property type="match status" value="1"/>
</dbReference>
<dbReference type="InterPro" id="IPR001138">
    <property type="entry name" value="Zn2Cys6_DnaBD"/>
</dbReference>
<evidence type="ECO:0000313" key="8">
    <source>
        <dbReference type="EMBL" id="KAK4226601.1"/>
    </source>
</evidence>
<dbReference type="Pfam" id="PF04082">
    <property type="entry name" value="Fungal_trans"/>
    <property type="match status" value="1"/>
</dbReference>
<dbReference type="InterPro" id="IPR036864">
    <property type="entry name" value="Zn2-C6_fun-type_DNA-bd_sf"/>
</dbReference>
<evidence type="ECO:0000256" key="4">
    <source>
        <dbReference type="ARBA" id="ARBA00023163"/>
    </source>
</evidence>
<feature type="compositionally biased region" description="Basic and acidic residues" evidence="6">
    <location>
        <begin position="710"/>
        <end position="725"/>
    </location>
</feature>
<feature type="region of interest" description="Disordered" evidence="6">
    <location>
        <begin position="884"/>
        <end position="908"/>
    </location>
</feature>
<dbReference type="SMART" id="SM00066">
    <property type="entry name" value="GAL4"/>
    <property type="match status" value="1"/>
</dbReference>
<keyword evidence="3" id="KW-0805">Transcription regulation</keyword>
<keyword evidence="9" id="KW-1185">Reference proteome</keyword>
<keyword evidence="5" id="KW-0539">Nucleus</keyword>
<comment type="caution">
    <text evidence="8">The sequence shown here is derived from an EMBL/GenBank/DDBJ whole genome shotgun (WGS) entry which is preliminary data.</text>
</comment>
<feature type="compositionally biased region" description="Polar residues" evidence="6">
    <location>
        <begin position="214"/>
        <end position="224"/>
    </location>
</feature>
<reference evidence="8" key="2">
    <citation type="submission" date="2023-05" db="EMBL/GenBank/DDBJ databases">
        <authorList>
            <consortium name="Lawrence Berkeley National Laboratory"/>
            <person name="Steindorff A."/>
            <person name="Hensen N."/>
            <person name="Bonometti L."/>
            <person name="Westerberg I."/>
            <person name="Brannstrom I.O."/>
            <person name="Guillou S."/>
            <person name="Cros-Aarteil S."/>
            <person name="Calhoun S."/>
            <person name="Haridas S."/>
            <person name="Kuo A."/>
            <person name="Mondo S."/>
            <person name="Pangilinan J."/>
            <person name="Riley R."/>
            <person name="Labutti K."/>
            <person name="Andreopoulos B."/>
            <person name="Lipzen A."/>
            <person name="Chen C."/>
            <person name="Yanf M."/>
            <person name="Daum C."/>
            <person name="Ng V."/>
            <person name="Clum A."/>
            <person name="Ohm R."/>
            <person name="Martin F."/>
            <person name="Silar P."/>
            <person name="Natvig D."/>
            <person name="Lalanne C."/>
            <person name="Gautier V."/>
            <person name="Ament-Velasquez S.L."/>
            <person name="Kruys A."/>
            <person name="Hutchinson M.I."/>
            <person name="Powell A.J."/>
            <person name="Barry K."/>
            <person name="Miller A.N."/>
            <person name="Grigoriev I.V."/>
            <person name="Debuchy R."/>
            <person name="Gladieux P."/>
            <person name="Thoren M.H."/>
            <person name="Johannesson H."/>
        </authorList>
    </citation>
    <scope>NUCLEOTIDE SEQUENCE</scope>
    <source>
        <strain evidence="8">CBS 990.96</strain>
    </source>
</reference>
<dbReference type="PROSITE" id="PS50048">
    <property type="entry name" value="ZN2_CY6_FUNGAL_2"/>
    <property type="match status" value="1"/>
</dbReference>
<dbReference type="SUPFAM" id="SSF57701">
    <property type="entry name" value="Zn2/Cys6 DNA-binding domain"/>
    <property type="match status" value="1"/>
</dbReference>
<reference evidence="8" key="1">
    <citation type="journal article" date="2023" name="Mol. Phylogenet. Evol.">
        <title>Genome-scale phylogeny and comparative genomics of the fungal order Sordariales.</title>
        <authorList>
            <person name="Hensen N."/>
            <person name="Bonometti L."/>
            <person name="Westerberg I."/>
            <person name="Brannstrom I.O."/>
            <person name="Guillou S."/>
            <person name="Cros-Aarteil S."/>
            <person name="Calhoun S."/>
            <person name="Haridas S."/>
            <person name="Kuo A."/>
            <person name="Mondo S."/>
            <person name="Pangilinan J."/>
            <person name="Riley R."/>
            <person name="LaButti K."/>
            <person name="Andreopoulos B."/>
            <person name="Lipzen A."/>
            <person name="Chen C."/>
            <person name="Yan M."/>
            <person name="Daum C."/>
            <person name="Ng V."/>
            <person name="Clum A."/>
            <person name="Steindorff A."/>
            <person name="Ohm R.A."/>
            <person name="Martin F."/>
            <person name="Silar P."/>
            <person name="Natvig D.O."/>
            <person name="Lalanne C."/>
            <person name="Gautier V."/>
            <person name="Ament-Velasquez S.L."/>
            <person name="Kruys A."/>
            <person name="Hutchinson M.I."/>
            <person name="Powell A.J."/>
            <person name="Barry K."/>
            <person name="Miller A.N."/>
            <person name="Grigoriev I.V."/>
            <person name="Debuchy R."/>
            <person name="Gladieux P."/>
            <person name="Hiltunen Thoren M."/>
            <person name="Johannesson H."/>
        </authorList>
    </citation>
    <scope>NUCLEOTIDE SEQUENCE</scope>
    <source>
        <strain evidence="8">CBS 990.96</strain>
    </source>
</reference>
<comment type="subcellular location">
    <subcellularLocation>
        <location evidence="1">Nucleus</location>
    </subcellularLocation>
</comment>
<feature type="region of interest" description="Disordered" evidence="6">
    <location>
        <begin position="76"/>
        <end position="235"/>
    </location>
</feature>
<dbReference type="GO" id="GO:0003677">
    <property type="term" value="F:DNA binding"/>
    <property type="evidence" value="ECO:0007669"/>
    <property type="project" value="InterPro"/>
</dbReference>
<evidence type="ECO:0000256" key="5">
    <source>
        <dbReference type="ARBA" id="ARBA00023242"/>
    </source>
</evidence>
<feature type="compositionally biased region" description="Polar residues" evidence="6">
    <location>
        <begin position="20"/>
        <end position="35"/>
    </location>
</feature>
<dbReference type="Gene3D" id="4.10.240.10">
    <property type="entry name" value="Zn(2)-C6 fungal-type DNA-binding domain"/>
    <property type="match status" value="1"/>
</dbReference>
<feature type="region of interest" description="Disordered" evidence="6">
    <location>
        <begin position="710"/>
        <end position="741"/>
    </location>
</feature>
<evidence type="ECO:0000256" key="6">
    <source>
        <dbReference type="SAM" id="MobiDB-lite"/>
    </source>
</evidence>
<accession>A0AAN7BNI8</accession>